<evidence type="ECO:0000256" key="5">
    <source>
        <dbReference type="ARBA" id="ARBA00023242"/>
    </source>
</evidence>
<accession>A0A9W9Q5B2</accession>
<dbReference type="InterPro" id="IPR050987">
    <property type="entry name" value="AtrR-like"/>
</dbReference>
<keyword evidence="5" id="KW-0539">Nucleus</keyword>
<dbReference type="SUPFAM" id="SSF57701">
    <property type="entry name" value="Zn2/Cys6 DNA-binding domain"/>
    <property type="match status" value="1"/>
</dbReference>
<dbReference type="Pfam" id="PF00172">
    <property type="entry name" value="Zn_clus"/>
    <property type="match status" value="1"/>
</dbReference>
<keyword evidence="1" id="KW-0479">Metal-binding</keyword>
<feature type="domain" description="Zn(2)-C6 fungal-type" evidence="7">
    <location>
        <begin position="48"/>
        <end position="77"/>
    </location>
</feature>
<dbReference type="AlphaFoldDB" id="A0A9W9Q5B2"/>
<feature type="compositionally biased region" description="Basic residues" evidence="6">
    <location>
        <begin position="13"/>
        <end position="26"/>
    </location>
</feature>
<dbReference type="GO" id="GO:0008270">
    <property type="term" value="F:zinc ion binding"/>
    <property type="evidence" value="ECO:0007669"/>
    <property type="project" value="InterPro"/>
</dbReference>
<dbReference type="Pfam" id="PF04082">
    <property type="entry name" value="Fungal_trans"/>
    <property type="match status" value="1"/>
</dbReference>
<keyword evidence="9" id="KW-1185">Reference proteome</keyword>
<keyword evidence="3" id="KW-0238">DNA-binding</keyword>
<evidence type="ECO:0000313" key="9">
    <source>
        <dbReference type="Proteomes" id="UP001147746"/>
    </source>
</evidence>
<dbReference type="Gene3D" id="4.10.240.10">
    <property type="entry name" value="Zn(2)-C6 fungal-type DNA-binding domain"/>
    <property type="match status" value="1"/>
</dbReference>
<dbReference type="InterPro" id="IPR036864">
    <property type="entry name" value="Zn2-C6_fun-type_DNA-bd_sf"/>
</dbReference>
<name>A0A9W9Q5B2_9EURO</name>
<evidence type="ECO:0000259" key="7">
    <source>
        <dbReference type="PROSITE" id="PS50048"/>
    </source>
</evidence>
<evidence type="ECO:0000256" key="2">
    <source>
        <dbReference type="ARBA" id="ARBA00023015"/>
    </source>
</evidence>
<dbReference type="CDD" id="cd00067">
    <property type="entry name" value="GAL4"/>
    <property type="match status" value="1"/>
</dbReference>
<comment type="caution">
    <text evidence="8">The sequence shown here is derived from an EMBL/GenBank/DDBJ whole genome shotgun (WGS) entry which is preliminary data.</text>
</comment>
<evidence type="ECO:0000256" key="1">
    <source>
        <dbReference type="ARBA" id="ARBA00022723"/>
    </source>
</evidence>
<dbReference type="GO" id="GO:0006351">
    <property type="term" value="P:DNA-templated transcription"/>
    <property type="evidence" value="ECO:0007669"/>
    <property type="project" value="InterPro"/>
</dbReference>
<dbReference type="PANTHER" id="PTHR46910">
    <property type="entry name" value="TRANSCRIPTION FACTOR PDR1"/>
    <property type="match status" value="1"/>
</dbReference>
<dbReference type="GO" id="GO:0000981">
    <property type="term" value="F:DNA-binding transcription factor activity, RNA polymerase II-specific"/>
    <property type="evidence" value="ECO:0007669"/>
    <property type="project" value="InterPro"/>
</dbReference>
<sequence length="720" mass="81031">MSLDTRDDDPQGIKRKREGPGSKRRASLAYVRLSRNYPMSFIELTWKRCDTCRRQKEKCEGGPPCWRCQRLSRPCHFQEQPVPKKATFVVSRQPPPPVPTDSDQRVQNLEHIVRHFLGDVPLDEENISRIALKCSEKNSEMENLLDVNESFDVQFVSRNVAFYSGEFSHWNFSEKLRRTTSSNKDTPAPGVKEYWRPTHLQSSIHIVTEVIAQLPPEPIATFLIGVFFKFAEGNAFYLEKEWVYEKLHLCYDGTTDLSANDIPWLCSLFSVLAIGTQMAHMEDDRSNPNSGETEEAAACVEDSVGLVFYHVASKLVPDVILAASYESVQAFVLLATWALPVSAGGLSYTYLGLAMKMAIQNGMHRKYAGGNGDSRTIELRNRLFWSAYTLEKRTSIMHGRPASIARSEINADLPTDCPGFESPRFPNMTAWINLGSWMGEVAETLTQFKRCPKRLLLEYSERLLRLKNSMKQWWGSLPTTCHDSNPQGLFFRQNSHLKLSYLLIFIYMGRPFIFHNDTKDRSLNESQGVGKSYRSELVNNCVESALEMLAILQSLADNIGLCRASYNEFSSCRAALLVILAETLNSGKSKRLQDGLTRGMTLIRQMIGGTASQSEISYIESIEAAIRQLSSHDESGRSAESTTNSSSSAYATFKNWTQSMKSKSSGNILELSSFSPMSGFTSGGESVFHPDMSELTEFLNPEWPSANLELDAEVFFGQDV</sequence>
<dbReference type="SMART" id="SM00906">
    <property type="entry name" value="Fungal_trans"/>
    <property type="match status" value="1"/>
</dbReference>
<dbReference type="EMBL" id="JAPZBO010000002">
    <property type="protein sequence ID" value="KAJ5324881.1"/>
    <property type="molecule type" value="Genomic_DNA"/>
</dbReference>
<evidence type="ECO:0000256" key="6">
    <source>
        <dbReference type="SAM" id="MobiDB-lite"/>
    </source>
</evidence>
<gene>
    <name evidence="8" type="ORF">N7476_003481</name>
</gene>
<dbReference type="PANTHER" id="PTHR46910:SF15">
    <property type="entry name" value="PRNA PROTEIN"/>
    <property type="match status" value="1"/>
</dbReference>
<dbReference type="InterPro" id="IPR007219">
    <property type="entry name" value="XnlR_reg_dom"/>
</dbReference>
<dbReference type="OrthoDB" id="3266505at2759"/>
<dbReference type="CDD" id="cd12148">
    <property type="entry name" value="fungal_TF_MHR"/>
    <property type="match status" value="1"/>
</dbReference>
<organism evidence="8 9">
    <name type="scientific">Penicillium atrosanguineum</name>
    <dbReference type="NCBI Taxonomy" id="1132637"/>
    <lineage>
        <taxon>Eukaryota</taxon>
        <taxon>Fungi</taxon>
        <taxon>Dikarya</taxon>
        <taxon>Ascomycota</taxon>
        <taxon>Pezizomycotina</taxon>
        <taxon>Eurotiomycetes</taxon>
        <taxon>Eurotiomycetidae</taxon>
        <taxon>Eurotiales</taxon>
        <taxon>Aspergillaceae</taxon>
        <taxon>Penicillium</taxon>
    </lineage>
</organism>
<dbReference type="InterPro" id="IPR001138">
    <property type="entry name" value="Zn2Cys6_DnaBD"/>
</dbReference>
<keyword evidence="4" id="KW-0804">Transcription</keyword>
<protein>
    <recommendedName>
        <fullName evidence="7">Zn(2)-C6 fungal-type domain-containing protein</fullName>
    </recommendedName>
</protein>
<keyword evidence="2" id="KW-0805">Transcription regulation</keyword>
<evidence type="ECO:0000313" key="8">
    <source>
        <dbReference type="EMBL" id="KAJ5324881.1"/>
    </source>
</evidence>
<feature type="compositionally biased region" description="Basic and acidic residues" evidence="6">
    <location>
        <begin position="1"/>
        <end position="12"/>
    </location>
</feature>
<reference evidence="8" key="1">
    <citation type="submission" date="2022-12" db="EMBL/GenBank/DDBJ databases">
        <authorList>
            <person name="Petersen C."/>
        </authorList>
    </citation>
    <scope>NUCLEOTIDE SEQUENCE</scope>
    <source>
        <strain evidence="8">IBT 21472</strain>
    </source>
</reference>
<dbReference type="PROSITE" id="PS50048">
    <property type="entry name" value="ZN2_CY6_FUNGAL_2"/>
    <property type="match status" value="1"/>
</dbReference>
<feature type="region of interest" description="Disordered" evidence="6">
    <location>
        <begin position="1"/>
        <end position="26"/>
    </location>
</feature>
<evidence type="ECO:0000256" key="3">
    <source>
        <dbReference type="ARBA" id="ARBA00023125"/>
    </source>
</evidence>
<dbReference type="Proteomes" id="UP001147746">
    <property type="component" value="Unassembled WGS sequence"/>
</dbReference>
<dbReference type="SMART" id="SM00066">
    <property type="entry name" value="GAL4"/>
    <property type="match status" value="1"/>
</dbReference>
<reference evidence="8" key="2">
    <citation type="journal article" date="2023" name="IMA Fungus">
        <title>Comparative genomic study of the Penicillium genus elucidates a diverse pangenome and 15 lateral gene transfer events.</title>
        <authorList>
            <person name="Petersen C."/>
            <person name="Sorensen T."/>
            <person name="Nielsen M.R."/>
            <person name="Sondergaard T.E."/>
            <person name="Sorensen J.L."/>
            <person name="Fitzpatrick D.A."/>
            <person name="Frisvad J.C."/>
            <person name="Nielsen K.L."/>
        </authorList>
    </citation>
    <scope>NUCLEOTIDE SEQUENCE</scope>
    <source>
        <strain evidence="8">IBT 21472</strain>
    </source>
</reference>
<evidence type="ECO:0000256" key="4">
    <source>
        <dbReference type="ARBA" id="ARBA00023163"/>
    </source>
</evidence>
<proteinExistence type="predicted"/>
<dbReference type="GO" id="GO:0003677">
    <property type="term" value="F:DNA binding"/>
    <property type="evidence" value="ECO:0007669"/>
    <property type="project" value="UniProtKB-KW"/>
</dbReference>